<keyword evidence="2" id="KW-0812">Transmembrane</keyword>
<evidence type="ECO:0000256" key="2">
    <source>
        <dbReference type="SAM" id="Phobius"/>
    </source>
</evidence>
<dbReference type="GeneID" id="92377035"/>
<keyword evidence="2" id="KW-0472">Membrane</keyword>
<dbReference type="EMBL" id="CZPT02001654">
    <property type="protein sequence ID" value="SCU71514.1"/>
    <property type="molecule type" value="Genomic_DNA"/>
</dbReference>
<keyword evidence="4" id="KW-1185">Reference proteome</keyword>
<gene>
    <name evidence="3" type="ORF">TEOVI_000309500</name>
</gene>
<dbReference type="Proteomes" id="UP000195570">
    <property type="component" value="Unassembled WGS sequence"/>
</dbReference>
<sequence length="1001" mass="110749">MRSSDSHGDPRVADMSSEGPGSSGGSLHFSGVTDMLLGGLQRKETSAPLHPTDIDAAQPCSVGAAFDAVMQSASDESRSADINSERTRKVKSSQLVQDSVCPGFVQSNGVTSSAHYLGVKYQGGLVQELQQSGRSQEEMDLSSCGPKGMEGQSLSMVIEVSKQREGVWGEFAEITSCSDATPRRASPAAQTSSIQPTHSSIFYPYGLEHLPPVLLHYVTLGGWRTVAGGWDYFSHRRLGDGEVSGHTVRWLHNARPRDRFAFIISPVERRDKTSRDTLRNKLRKYFFGTPPAFADCGRQSTFRCVPRADCEESMENSSALPPLPLRGLFQKKIGGAMSGSCASSKAEDHSTVGVEVVEVKHEDVTAMDYNPRLVSSRFAIEAKVVNVYFFPTLEGALEYYNCPGDQYLMDQQEQRGITNVLPCVGVRRHKYAGCTGSCTGLSPARSHASVSTAAAPPEMSAGEGRWIHATRQEPSMRYAEHSAALDDCGRCDCRQQQNTTNDFPRDDGWVGTSLTPQCSFGTRQTSQQTVVTSVQTDPTVSTGEGNVLHESAEKFHFLPQIAPTIRSRLMPELTAVHFDTIVTLYSEDPNFNAVLREVLMPEPGTHPYTASLREQRRMLAMYELGMPTWTVFLASTGLPYRRALRLTFVGLVNIWPIISLFVGLYDLYKHLPQMKRFFSSTFEPLLIWLEEHVTVRVSMMITYTVSVCVTVASALVSFLTQFYPLEIASYPLSIIVFLLKHPSRLLLDTLLAFVSIVASLVKLLWITVKILFAGPFLLVSNFASLEIGCFGVGGGGGAVFPAAVEGTSLTLKWWRAWQEFWVTVAAPVKNLAKAWYDSIVHVCVSATRREASIRRWYTAKLHGITLLTEEVHEAVEPSLVTLWGRTRVFVIPLVCLVCLLYWFFLPYVSALVREEIGALTNLMSGNIGSTQMEYGEGTVSIPGRAEEKTPLEVDKREWSSMFELSQLYNGDIYHLAVECLTESNAGCFLLWAIVETLVYKW</sequence>
<reference evidence="3" key="1">
    <citation type="submission" date="2016-09" db="EMBL/GenBank/DDBJ databases">
        <authorList>
            <person name="Hebert L."/>
            <person name="Moumen B."/>
        </authorList>
    </citation>
    <scope>NUCLEOTIDE SEQUENCE [LARGE SCALE GENOMIC DNA]</scope>
    <source>
        <strain evidence="3">OVI</strain>
    </source>
</reference>
<dbReference type="RefSeq" id="XP_067082163.1">
    <property type="nucleotide sequence ID" value="XM_067226062.1"/>
</dbReference>
<evidence type="ECO:0008006" key="5">
    <source>
        <dbReference type="Google" id="ProtNLM"/>
    </source>
</evidence>
<feature type="transmembrane region" description="Helical" evidence="2">
    <location>
        <begin position="697"/>
        <end position="716"/>
    </location>
</feature>
<evidence type="ECO:0000256" key="1">
    <source>
        <dbReference type="SAM" id="MobiDB-lite"/>
    </source>
</evidence>
<comment type="caution">
    <text evidence="3">The sequence shown here is derived from an EMBL/GenBank/DDBJ whole genome shotgun (WGS) entry which is preliminary data.</text>
</comment>
<feature type="transmembrane region" description="Helical" evidence="2">
    <location>
        <begin position="751"/>
        <end position="772"/>
    </location>
</feature>
<keyword evidence="2" id="KW-1133">Transmembrane helix</keyword>
<protein>
    <recommendedName>
        <fullName evidence="5">Transmembrane protein</fullName>
    </recommendedName>
</protein>
<feature type="region of interest" description="Disordered" evidence="1">
    <location>
        <begin position="1"/>
        <end position="30"/>
    </location>
</feature>
<feature type="transmembrane region" description="Helical" evidence="2">
    <location>
        <begin position="646"/>
        <end position="668"/>
    </location>
</feature>
<feature type="transmembrane region" description="Helical" evidence="2">
    <location>
        <begin position="888"/>
        <end position="908"/>
    </location>
</feature>
<dbReference type="VEuPathDB" id="TriTrypDB:TEOVI_000309500"/>
<dbReference type="AlphaFoldDB" id="A0A1G4IGH6"/>
<evidence type="ECO:0000313" key="4">
    <source>
        <dbReference type="Proteomes" id="UP000195570"/>
    </source>
</evidence>
<accession>A0A1G4IGH6</accession>
<proteinExistence type="predicted"/>
<dbReference type="PANTHER" id="PTHR34553">
    <property type="entry name" value="OS05G0597400 PROTEIN"/>
    <property type="match status" value="1"/>
</dbReference>
<name>A0A1G4IGH6_TRYEQ</name>
<organism evidence="3 4">
    <name type="scientific">Trypanosoma equiperdum</name>
    <dbReference type="NCBI Taxonomy" id="5694"/>
    <lineage>
        <taxon>Eukaryota</taxon>
        <taxon>Discoba</taxon>
        <taxon>Euglenozoa</taxon>
        <taxon>Kinetoplastea</taxon>
        <taxon>Metakinetoplastina</taxon>
        <taxon>Trypanosomatida</taxon>
        <taxon>Trypanosomatidae</taxon>
        <taxon>Trypanosoma</taxon>
    </lineage>
</organism>
<evidence type="ECO:0000313" key="3">
    <source>
        <dbReference type="EMBL" id="SCU71514.1"/>
    </source>
</evidence>
<feature type="compositionally biased region" description="Basic and acidic residues" evidence="1">
    <location>
        <begin position="1"/>
        <end position="12"/>
    </location>
</feature>
<dbReference type="PANTHER" id="PTHR34553:SF4">
    <property type="entry name" value="G1_S-SPECIFIC CYCLIN-E PROTEIN"/>
    <property type="match status" value="1"/>
</dbReference>